<dbReference type="InterPro" id="IPR037053">
    <property type="entry name" value="Phage_tail_collar_dom_sf"/>
</dbReference>
<dbReference type="Gene3D" id="3.90.1340.10">
    <property type="entry name" value="Phage tail collar domain"/>
    <property type="match status" value="1"/>
</dbReference>
<keyword evidence="2" id="KW-1185">Reference proteome</keyword>
<sequence>MTDELQIKDLPSALAALATHIIAAQTAAGVTSGVTLEQVSDLVIARLTASAPELLDTWLELVAQIEDNEDALATLVASVASKADAATTTAALAARVQHFTSGVALPGSDIGPIWHEDYAALMTWQTFDANSASYTGYASVDVGMPVFDGHSSPRPGYIKRNGASLSKTAYAPLWNWALHHGRVGTWAAGAFIFGDNGDGTFKLPDNRGEFERAWDDSRGVDSGRGFGSWQNWAVGAHSHGVPALNLSGSAFPSTTSGGSSITLDSTPSLSNPTGEARSRNVALLACIKY</sequence>
<organism evidence="1 2">
    <name type="scientific">Hoeflea alexandrii</name>
    <dbReference type="NCBI Taxonomy" id="288436"/>
    <lineage>
        <taxon>Bacteria</taxon>
        <taxon>Pseudomonadati</taxon>
        <taxon>Pseudomonadota</taxon>
        <taxon>Alphaproteobacteria</taxon>
        <taxon>Hyphomicrobiales</taxon>
        <taxon>Rhizobiaceae</taxon>
        <taxon>Hoeflea</taxon>
    </lineage>
</organism>
<dbReference type="Proteomes" id="UP001320715">
    <property type="component" value="Unassembled WGS sequence"/>
</dbReference>
<comment type="caution">
    <text evidence="1">The sequence shown here is derived from an EMBL/GenBank/DDBJ whole genome shotgun (WGS) entry which is preliminary data.</text>
</comment>
<dbReference type="RefSeq" id="WP_252916826.1">
    <property type="nucleotide sequence ID" value="NZ_JAAAML010000003.1"/>
</dbReference>
<dbReference type="SUPFAM" id="SSF88874">
    <property type="entry name" value="Receptor-binding domain of short tail fibre protein gp12"/>
    <property type="match status" value="1"/>
</dbReference>
<accession>A0ABT1CV72</accession>
<evidence type="ECO:0008006" key="3">
    <source>
        <dbReference type="Google" id="ProtNLM"/>
    </source>
</evidence>
<evidence type="ECO:0000313" key="2">
    <source>
        <dbReference type="Proteomes" id="UP001320715"/>
    </source>
</evidence>
<evidence type="ECO:0000313" key="1">
    <source>
        <dbReference type="EMBL" id="MCO6410109.1"/>
    </source>
</evidence>
<proteinExistence type="predicted"/>
<name>A0ABT1CV72_9HYPH</name>
<dbReference type="EMBL" id="JAAAML010000003">
    <property type="protein sequence ID" value="MCO6410109.1"/>
    <property type="molecule type" value="Genomic_DNA"/>
</dbReference>
<protein>
    <recommendedName>
        <fullName evidence="3">Phage tail collar domain-containing protein</fullName>
    </recommendedName>
</protein>
<gene>
    <name evidence="1" type="ORF">GTW23_18140</name>
</gene>
<reference evidence="1 2" key="1">
    <citation type="submission" date="2020-01" db="EMBL/GenBank/DDBJ databases">
        <title>Genomes of bacteria type strains.</title>
        <authorList>
            <person name="Chen J."/>
            <person name="Zhu S."/>
            <person name="Yang J."/>
        </authorList>
    </citation>
    <scope>NUCLEOTIDE SEQUENCE [LARGE SCALE GENOMIC DNA]</scope>
    <source>
        <strain evidence="1 2">DSM 16655</strain>
    </source>
</reference>